<dbReference type="OrthoDB" id="2195113at2759"/>
<dbReference type="AlphaFoldDB" id="A0A8H7PM78"/>
<dbReference type="PANTHER" id="PTHR31027">
    <property type="entry name" value="NUCLEAR SEGREGATION PROTEIN BFR1"/>
    <property type="match status" value="1"/>
</dbReference>
<protein>
    <submittedName>
        <fullName evidence="3">Uncharacterized protein</fullName>
    </submittedName>
</protein>
<dbReference type="InterPro" id="IPR039604">
    <property type="entry name" value="Bfr1"/>
</dbReference>
<name>A0A8H7PM78_9FUNG</name>
<accession>A0A8H7PM78</accession>
<evidence type="ECO:0000256" key="1">
    <source>
        <dbReference type="SAM" id="Coils"/>
    </source>
</evidence>
<feature type="coiled-coil region" evidence="1">
    <location>
        <begin position="91"/>
        <end position="144"/>
    </location>
</feature>
<evidence type="ECO:0000313" key="3">
    <source>
        <dbReference type="EMBL" id="KAG2176044.1"/>
    </source>
</evidence>
<dbReference type="GO" id="GO:1990904">
    <property type="term" value="C:ribonucleoprotein complex"/>
    <property type="evidence" value="ECO:0007669"/>
    <property type="project" value="TreeGrafter"/>
</dbReference>
<comment type="caution">
    <text evidence="3">The sequence shown here is derived from an EMBL/GenBank/DDBJ whole genome shotgun (WGS) entry which is preliminary data.</text>
</comment>
<dbReference type="PANTHER" id="PTHR31027:SF2">
    <property type="entry name" value="LEBERCILIN DOMAIN-CONTAINING PROTEIN"/>
    <property type="match status" value="1"/>
</dbReference>
<gene>
    <name evidence="3" type="ORF">INT44_000523</name>
</gene>
<feature type="region of interest" description="Disordered" evidence="2">
    <location>
        <begin position="385"/>
        <end position="406"/>
    </location>
</feature>
<dbReference type="GO" id="GO:0042175">
    <property type="term" value="C:nuclear outer membrane-endoplasmic reticulum membrane network"/>
    <property type="evidence" value="ECO:0007669"/>
    <property type="project" value="TreeGrafter"/>
</dbReference>
<keyword evidence="4" id="KW-1185">Reference proteome</keyword>
<dbReference type="GO" id="GO:0008298">
    <property type="term" value="P:intracellular mRNA localization"/>
    <property type="evidence" value="ECO:0007669"/>
    <property type="project" value="TreeGrafter"/>
</dbReference>
<feature type="region of interest" description="Disordered" evidence="2">
    <location>
        <begin position="311"/>
        <end position="342"/>
    </location>
</feature>
<evidence type="ECO:0000313" key="4">
    <source>
        <dbReference type="Proteomes" id="UP000612746"/>
    </source>
</evidence>
<dbReference type="EMBL" id="JAEPRA010000014">
    <property type="protein sequence ID" value="KAG2176044.1"/>
    <property type="molecule type" value="Genomic_DNA"/>
</dbReference>
<proteinExistence type="predicted"/>
<dbReference type="GO" id="GO:0003729">
    <property type="term" value="F:mRNA binding"/>
    <property type="evidence" value="ECO:0007669"/>
    <property type="project" value="TreeGrafter"/>
</dbReference>
<organism evidence="3 4">
    <name type="scientific">Umbelopsis vinacea</name>
    <dbReference type="NCBI Taxonomy" id="44442"/>
    <lineage>
        <taxon>Eukaryota</taxon>
        <taxon>Fungi</taxon>
        <taxon>Fungi incertae sedis</taxon>
        <taxon>Mucoromycota</taxon>
        <taxon>Mucoromycotina</taxon>
        <taxon>Umbelopsidomycetes</taxon>
        <taxon>Umbelopsidales</taxon>
        <taxon>Umbelopsidaceae</taxon>
        <taxon>Umbelopsis</taxon>
    </lineage>
</organism>
<evidence type="ECO:0000256" key="2">
    <source>
        <dbReference type="SAM" id="MobiDB-lite"/>
    </source>
</evidence>
<reference evidence="3" key="1">
    <citation type="submission" date="2020-12" db="EMBL/GenBank/DDBJ databases">
        <title>Metabolic potential, ecology and presence of endohyphal bacteria is reflected in genomic diversity of Mucoromycotina.</title>
        <authorList>
            <person name="Muszewska A."/>
            <person name="Okrasinska A."/>
            <person name="Steczkiewicz K."/>
            <person name="Drgas O."/>
            <person name="Orlowska M."/>
            <person name="Perlinska-Lenart U."/>
            <person name="Aleksandrzak-Piekarczyk T."/>
            <person name="Szatraj K."/>
            <person name="Zielenkiewicz U."/>
            <person name="Pilsyk S."/>
            <person name="Malc E."/>
            <person name="Mieczkowski P."/>
            <person name="Kruszewska J.S."/>
            <person name="Biernat P."/>
            <person name="Pawlowska J."/>
        </authorList>
    </citation>
    <scope>NUCLEOTIDE SEQUENCE</scope>
    <source>
        <strain evidence="3">WA0000051536</strain>
    </source>
</reference>
<dbReference type="Proteomes" id="UP000612746">
    <property type="component" value="Unassembled WGS sequence"/>
</dbReference>
<sequence>MGTLQVNGPVNVPVNHPWLCLAGPAGEGTNQSPDLGVSRNIGWWDAGRLSPLFFFTSYLLIMAETIASTTPTSNHKQTPRKPDDAALKKELGEIQASIDTLKKQNDAVREKVNKLSPAGKSAKREELFTKLNQVRDQQKELKDSKKAVLTQLDAIQQSMKKKTAALKAGQSKVPFKTTADVDRQISTLEKRIESGVKLVEEKQILSEISTLKRHKNTIDSFKDQQTELDKERKIYEDLKKNIDDSQMKSLNQEFDAIKLELNDIQESQKTYRDKRNQLYEEQNSIKAQLDQQYEKMRTLRDEHRQAMDEHFAHQRQIRDLRKEQAKQRQKEYEETQRKAQAEQERELAEIPAYSQEIATCETLLNYLQSYGNDSNATADAVNGKADANAKSPAGREADTTANIPEGAVLMKKADREEDFFVGKKKGGSKAPKEKKTDQNVKFPLAIMESFWEVKIAIPTKPAEFDATIEQLKERRDHFLSEQPKKTEENKKKAEEKIAALLAKEEESKSIEEPIQA</sequence>
<dbReference type="GO" id="GO:0005783">
    <property type="term" value="C:endoplasmic reticulum"/>
    <property type="evidence" value="ECO:0007669"/>
    <property type="project" value="TreeGrafter"/>
</dbReference>
<keyword evidence="1" id="KW-0175">Coiled coil</keyword>